<organism evidence="1">
    <name type="scientific">Ophidiomyces ophidiicola</name>
    <dbReference type="NCBI Taxonomy" id="1387563"/>
    <lineage>
        <taxon>Eukaryota</taxon>
        <taxon>Fungi</taxon>
        <taxon>Dikarya</taxon>
        <taxon>Ascomycota</taxon>
        <taxon>Pezizomycotina</taxon>
        <taxon>Eurotiomycetes</taxon>
        <taxon>Eurotiomycetidae</taxon>
        <taxon>Onygenales</taxon>
        <taxon>Onygenaceae</taxon>
        <taxon>Ophidiomyces</taxon>
    </lineage>
</organism>
<accession>A0ACB8UZI7</accession>
<comment type="caution">
    <text evidence="1">The sequence shown here is derived from an EMBL/GenBank/DDBJ whole genome shotgun (WGS) entry which is preliminary data.</text>
</comment>
<protein>
    <submittedName>
        <fullName evidence="1">Uncharacterized protein</fullName>
    </submittedName>
</protein>
<sequence length="184" mass="19904">MTRHLSESPIIPEHFGYSDTDQFQYQFYFNTLEERSHGLACMGAQFSAAEPDATDEPDQDCLAEVVPEMASLTITKRRKDKKRRRKRRSSRNKRSVQGDTADKQPKPQPPGGSVASRQSVASKNDSPKGTAAGRSDALQILSPPHTTSGPGAAALATAPASCDVAAWVGLGEAQRRAPDRPEQG</sequence>
<evidence type="ECO:0000313" key="1">
    <source>
        <dbReference type="EMBL" id="KAI2388527.1"/>
    </source>
</evidence>
<proteinExistence type="predicted"/>
<reference evidence="1" key="1">
    <citation type="journal article" date="2022" name="bioRxiv">
        <title>Population genetic analysis of Ophidiomyces ophidiicola, the causative agent of snake fungal disease, indicates recent introductions to the USA.</title>
        <authorList>
            <person name="Ladner J.T."/>
            <person name="Palmer J.M."/>
            <person name="Ettinger C.L."/>
            <person name="Stajich J.E."/>
            <person name="Farrell T.M."/>
            <person name="Glorioso B.M."/>
            <person name="Lawson B."/>
            <person name="Price S.J."/>
            <person name="Stengle A.G."/>
            <person name="Grear D.A."/>
            <person name="Lorch J.M."/>
        </authorList>
    </citation>
    <scope>NUCLEOTIDE SEQUENCE</scope>
    <source>
        <strain evidence="1">NWHC 24266-5</strain>
    </source>
</reference>
<dbReference type="EMBL" id="JALBCA010000030">
    <property type="protein sequence ID" value="KAI2388527.1"/>
    <property type="molecule type" value="Genomic_DNA"/>
</dbReference>
<name>A0ACB8UZI7_9EURO</name>
<gene>
    <name evidence="1" type="ORF">LOY88_002510</name>
</gene>